<dbReference type="PANTHER" id="PTHR11766">
    <property type="entry name" value="TYROSYL-TRNA SYNTHETASE"/>
    <property type="match status" value="1"/>
</dbReference>
<dbReference type="InterPro" id="IPR014729">
    <property type="entry name" value="Rossmann-like_a/b/a_fold"/>
</dbReference>
<evidence type="ECO:0000256" key="4">
    <source>
        <dbReference type="ARBA" id="ARBA00011738"/>
    </source>
</evidence>
<dbReference type="FunFam" id="3.40.50.620:FF:000107">
    <property type="entry name" value="Tyrosine--tRNA ligase"/>
    <property type="match status" value="1"/>
</dbReference>
<dbReference type="FunFam" id="3.10.290.10:FF:000017">
    <property type="entry name" value="Tyrosine--tRNA ligase"/>
    <property type="match status" value="1"/>
</dbReference>
<dbReference type="OrthoDB" id="337870at2759"/>
<dbReference type="AlphaFoldDB" id="A0A921YUL2"/>
<dbReference type="Proteomes" id="UP000791440">
    <property type="component" value="Unassembled WGS sequence"/>
</dbReference>
<evidence type="ECO:0000256" key="13">
    <source>
        <dbReference type="RuleBase" id="RU361234"/>
    </source>
</evidence>
<sequence length="460" mass="52149">MAILKQILRISNYTWSFKRTYASRNILKLSERGMYQDMFPNTAGNEILNLLNKSPQCVYAGFDPTANSLHVGNLLVIINLLHWQRGGHNVIALLGGATGHIGDPSGKTTDRVALQTDVIQNNIACIKNNLETVFENHKKYIWTKDENILQPVKIVNNESWYKNINAIQFVSEIGRNFRMGTMLLKQSVQTRINSEVGMSFTEFVYQIFQSYDWLHLLNEYDCRFQIGGSDQMGNITAGHELISRTAKKDVYGLTLPLVTTEEGDKFGKSAGNALWLDASKTSPYSLYQYFIRTKDSDVERLLKLFTFYSTGEIKDIMFKHQHHPDQRYPQMCLAEQLTTLVHGKEGLARAQKATEAIYSKDVKSLISLSSTEVVQVFEGASVTSLLLSPGITVLELGMKAKCFPTENDAIRIIQAGGFYINHQRINKIDEVITQSAHILPNLMSLLRVGKRNYYIVKWQT</sequence>
<dbReference type="InterPro" id="IPR002305">
    <property type="entry name" value="aa-tRNA-synth_Ic"/>
</dbReference>
<keyword evidence="5 13" id="KW-0436">Ligase</keyword>
<dbReference type="InterPro" id="IPR024088">
    <property type="entry name" value="Tyr-tRNA-ligase_bac-type"/>
</dbReference>
<comment type="subcellular location">
    <subcellularLocation>
        <location evidence="2">Mitochondrion matrix</location>
    </subcellularLocation>
</comment>
<name>A0A921YUL2_MANSE</name>
<keyword evidence="15" id="KW-1185">Reference proteome</keyword>
<dbReference type="PANTHER" id="PTHR11766:SF0">
    <property type="entry name" value="TYROSINE--TRNA LIGASE, MITOCHONDRIAL"/>
    <property type="match status" value="1"/>
</dbReference>
<keyword evidence="7 13" id="KW-0067">ATP-binding</keyword>
<evidence type="ECO:0000313" key="14">
    <source>
        <dbReference type="EMBL" id="KAG6445874.1"/>
    </source>
</evidence>
<dbReference type="GO" id="GO:0004831">
    <property type="term" value="F:tyrosine-tRNA ligase activity"/>
    <property type="evidence" value="ECO:0007669"/>
    <property type="project" value="UniProtKB-EC"/>
</dbReference>
<dbReference type="PRINTS" id="PR01040">
    <property type="entry name" value="TRNASYNTHTYR"/>
</dbReference>
<comment type="caution">
    <text evidence="14">The sequence shown here is derived from an EMBL/GenBank/DDBJ whole genome shotgun (WGS) entry which is preliminary data.</text>
</comment>
<dbReference type="InterPro" id="IPR001412">
    <property type="entry name" value="aa-tRNA-synth_I_CS"/>
</dbReference>
<dbReference type="Gene3D" id="1.10.240.10">
    <property type="entry name" value="Tyrosyl-Transfer RNA Synthetase"/>
    <property type="match status" value="1"/>
</dbReference>
<gene>
    <name evidence="14" type="ORF">O3G_MSEX004141</name>
</gene>
<dbReference type="Gene3D" id="3.10.290.10">
    <property type="entry name" value="RNA-binding S4 domain"/>
    <property type="match status" value="1"/>
</dbReference>
<evidence type="ECO:0000256" key="11">
    <source>
        <dbReference type="ARBA" id="ARBA00023146"/>
    </source>
</evidence>
<dbReference type="GO" id="GO:0005524">
    <property type="term" value="F:ATP binding"/>
    <property type="evidence" value="ECO:0007669"/>
    <property type="project" value="UniProtKB-KW"/>
</dbReference>
<dbReference type="SUPFAM" id="SSF55174">
    <property type="entry name" value="Alpha-L RNA-binding motif"/>
    <property type="match status" value="1"/>
</dbReference>
<dbReference type="FunFam" id="1.10.240.10:FF:000001">
    <property type="entry name" value="Tyrosine--tRNA ligase"/>
    <property type="match status" value="1"/>
</dbReference>
<evidence type="ECO:0000256" key="10">
    <source>
        <dbReference type="ARBA" id="ARBA00023128"/>
    </source>
</evidence>
<evidence type="ECO:0000256" key="6">
    <source>
        <dbReference type="ARBA" id="ARBA00022741"/>
    </source>
</evidence>
<comment type="similarity">
    <text evidence="3 13">Belongs to the class-I aminoacyl-tRNA synthetase family.</text>
</comment>
<dbReference type="GO" id="GO:0003723">
    <property type="term" value="F:RNA binding"/>
    <property type="evidence" value="ECO:0007669"/>
    <property type="project" value="InterPro"/>
</dbReference>
<dbReference type="GO" id="GO:0005759">
    <property type="term" value="C:mitochondrial matrix"/>
    <property type="evidence" value="ECO:0007669"/>
    <property type="project" value="UniProtKB-SubCell"/>
</dbReference>
<evidence type="ECO:0000256" key="3">
    <source>
        <dbReference type="ARBA" id="ARBA00005594"/>
    </source>
</evidence>
<evidence type="ECO:0000256" key="9">
    <source>
        <dbReference type="ARBA" id="ARBA00022946"/>
    </source>
</evidence>
<evidence type="ECO:0000256" key="8">
    <source>
        <dbReference type="ARBA" id="ARBA00022917"/>
    </source>
</evidence>
<keyword evidence="6 13" id="KW-0547">Nucleotide-binding</keyword>
<dbReference type="InterPro" id="IPR024107">
    <property type="entry name" value="Tyr-tRNA-ligase_bac_1"/>
</dbReference>
<reference evidence="14" key="2">
    <citation type="submission" date="2020-12" db="EMBL/GenBank/DDBJ databases">
        <authorList>
            <person name="Kanost M."/>
        </authorList>
    </citation>
    <scope>NUCLEOTIDE SEQUENCE</scope>
</reference>
<dbReference type="CDD" id="cd00805">
    <property type="entry name" value="TyrRS_core"/>
    <property type="match status" value="1"/>
</dbReference>
<comment type="subunit">
    <text evidence="4">Homodimer.</text>
</comment>
<dbReference type="InterPro" id="IPR036986">
    <property type="entry name" value="S4_RNA-bd_sf"/>
</dbReference>
<evidence type="ECO:0000256" key="2">
    <source>
        <dbReference type="ARBA" id="ARBA00004305"/>
    </source>
</evidence>
<keyword evidence="10" id="KW-0496">Mitochondrion</keyword>
<dbReference type="SUPFAM" id="SSF52374">
    <property type="entry name" value="Nucleotidylyl transferase"/>
    <property type="match status" value="1"/>
</dbReference>
<proteinExistence type="inferred from homology"/>
<dbReference type="Gene3D" id="3.40.50.620">
    <property type="entry name" value="HUPs"/>
    <property type="match status" value="1"/>
</dbReference>
<keyword evidence="9" id="KW-0809">Transit peptide</keyword>
<evidence type="ECO:0000313" key="15">
    <source>
        <dbReference type="Proteomes" id="UP000791440"/>
    </source>
</evidence>
<dbReference type="EMBL" id="JH668326">
    <property type="protein sequence ID" value="KAG6445874.1"/>
    <property type="molecule type" value="Genomic_DNA"/>
</dbReference>
<dbReference type="HAMAP" id="MF_02006">
    <property type="entry name" value="Tyr_tRNA_synth_type1"/>
    <property type="match status" value="1"/>
</dbReference>
<dbReference type="PROSITE" id="PS00178">
    <property type="entry name" value="AA_TRNA_LIGASE_I"/>
    <property type="match status" value="1"/>
</dbReference>
<dbReference type="GO" id="GO:0005829">
    <property type="term" value="C:cytosol"/>
    <property type="evidence" value="ECO:0007669"/>
    <property type="project" value="TreeGrafter"/>
</dbReference>
<protein>
    <recommendedName>
        <fullName evidence="13">Tyrosine--tRNA ligase</fullName>
        <ecNumber evidence="13">6.1.1.1</ecNumber>
    </recommendedName>
    <alternativeName>
        <fullName evidence="13">Tyrosyl-tRNA synthetase</fullName>
    </alternativeName>
</protein>
<evidence type="ECO:0000256" key="1">
    <source>
        <dbReference type="ARBA" id="ARBA00002025"/>
    </source>
</evidence>
<reference evidence="14" key="1">
    <citation type="journal article" date="2016" name="Insect Biochem. Mol. Biol.">
        <title>Multifaceted biological insights from a draft genome sequence of the tobacco hornworm moth, Manduca sexta.</title>
        <authorList>
            <person name="Kanost M.R."/>
            <person name="Arrese E.L."/>
            <person name="Cao X."/>
            <person name="Chen Y.R."/>
            <person name="Chellapilla S."/>
            <person name="Goldsmith M.R."/>
            <person name="Grosse-Wilde E."/>
            <person name="Heckel D.G."/>
            <person name="Herndon N."/>
            <person name="Jiang H."/>
            <person name="Papanicolaou A."/>
            <person name="Qu J."/>
            <person name="Soulages J.L."/>
            <person name="Vogel H."/>
            <person name="Walters J."/>
            <person name="Waterhouse R.M."/>
            <person name="Ahn S.J."/>
            <person name="Almeida F.C."/>
            <person name="An C."/>
            <person name="Aqrawi P."/>
            <person name="Bretschneider A."/>
            <person name="Bryant W.B."/>
            <person name="Bucks S."/>
            <person name="Chao H."/>
            <person name="Chevignon G."/>
            <person name="Christen J.M."/>
            <person name="Clarke D.F."/>
            <person name="Dittmer N.T."/>
            <person name="Ferguson L.C.F."/>
            <person name="Garavelou S."/>
            <person name="Gordon K.H.J."/>
            <person name="Gunaratna R.T."/>
            <person name="Han Y."/>
            <person name="Hauser F."/>
            <person name="He Y."/>
            <person name="Heidel-Fischer H."/>
            <person name="Hirsh A."/>
            <person name="Hu Y."/>
            <person name="Jiang H."/>
            <person name="Kalra D."/>
            <person name="Klinner C."/>
            <person name="Konig C."/>
            <person name="Kovar C."/>
            <person name="Kroll A.R."/>
            <person name="Kuwar S.S."/>
            <person name="Lee S.L."/>
            <person name="Lehman R."/>
            <person name="Li K."/>
            <person name="Li Z."/>
            <person name="Liang H."/>
            <person name="Lovelace S."/>
            <person name="Lu Z."/>
            <person name="Mansfield J.H."/>
            <person name="McCulloch K.J."/>
            <person name="Mathew T."/>
            <person name="Morton B."/>
            <person name="Muzny D.M."/>
            <person name="Neunemann D."/>
            <person name="Ongeri F."/>
            <person name="Pauchet Y."/>
            <person name="Pu L.L."/>
            <person name="Pyrousis I."/>
            <person name="Rao X.J."/>
            <person name="Redding A."/>
            <person name="Roesel C."/>
            <person name="Sanchez-Gracia A."/>
            <person name="Schaack S."/>
            <person name="Shukla A."/>
            <person name="Tetreau G."/>
            <person name="Wang Y."/>
            <person name="Xiong G.H."/>
            <person name="Traut W."/>
            <person name="Walsh T.K."/>
            <person name="Worley K.C."/>
            <person name="Wu D."/>
            <person name="Wu W."/>
            <person name="Wu Y.Q."/>
            <person name="Zhang X."/>
            <person name="Zou Z."/>
            <person name="Zucker H."/>
            <person name="Briscoe A.D."/>
            <person name="Burmester T."/>
            <person name="Clem R.J."/>
            <person name="Feyereisen R."/>
            <person name="Grimmelikhuijzen C.J.P."/>
            <person name="Hamodrakas S.J."/>
            <person name="Hansson B.S."/>
            <person name="Huguet E."/>
            <person name="Jermiin L.S."/>
            <person name="Lan Q."/>
            <person name="Lehman H.K."/>
            <person name="Lorenzen M."/>
            <person name="Merzendorfer H."/>
            <person name="Michalopoulos I."/>
            <person name="Morton D.B."/>
            <person name="Muthukrishnan S."/>
            <person name="Oakeshott J.G."/>
            <person name="Palmer W."/>
            <person name="Park Y."/>
            <person name="Passarelli A.L."/>
            <person name="Rozas J."/>
            <person name="Schwartz L.M."/>
            <person name="Smith W."/>
            <person name="Southgate A."/>
            <person name="Vilcinskas A."/>
            <person name="Vogt R."/>
            <person name="Wang P."/>
            <person name="Werren J."/>
            <person name="Yu X.Q."/>
            <person name="Zhou J.J."/>
            <person name="Brown S.J."/>
            <person name="Scherer S.E."/>
            <person name="Richards S."/>
            <person name="Blissard G.W."/>
        </authorList>
    </citation>
    <scope>NUCLEOTIDE SEQUENCE</scope>
</reference>
<comment type="function">
    <text evidence="1">Catalyzes the attachment of tyrosine to tRNA(Tyr) in a two-step reaction: tyrosine is first activated by ATP to form Tyr-AMP and then transferred to the acceptor end of tRNA(Tyr).</text>
</comment>
<comment type="catalytic activity">
    <reaction evidence="12 13">
        <text>tRNA(Tyr) + L-tyrosine + ATP = L-tyrosyl-tRNA(Tyr) + AMP + diphosphate + H(+)</text>
        <dbReference type="Rhea" id="RHEA:10220"/>
        <dbReference type="Rhea" id="RHEA-COMP:9706"/>
        <dbReference type="Rhea" id="RHEA-COMP:9707"/>
        <dbReference type="ChEBI" id="CHEBI:15378"/>
        <dbReference type="ChEBI" id="CHEBI:30616"/>
        <dbReference type="ChEBI" id="CHEBI:33019"/>
        <dbReference type="ChEBI" id="CHEBI:58315"/>
        <dbReference type="ChEBI" id="CHEBI:78442"/>
        <dbReference type="ChEBI" id="CHEBI:78536"/>
        <dbReference type="ChEBI" id="CHEBI:456215"/>
        <dbReference type="EC" id="6.1.1.1"/>
    </reaction>
</comment>
<accession>A0A921YUL2</accession>
<organism evidence="14 15">
    <name type="scientific">Manduca sexta</name>
    <name type="common">Tobacco hawkmoth</name>
    <name type="synonym">Tobacco hornworm</name>
    <dbReference type="NCBI Taxonomy" id="7130"/>
    <lineage>
        <taxon>Eukaryota</taxon>
        <taxon>Metazoa</taxon>
        <taxon>Ecdysozoa</taxon>
        <taxon>Arthropoda</taxon>
        <taxon>Hexapoda</taxon>
        <taxon>Insecta</taxon>
        <taxon>Pterygota</taxon>
        <taxon>Neoptera</taxon>
        <taxon>Endopterygota</taxon>
        <taxon>Lepidoptera</taxon>
        <taxon>Glossata</taxon>
        <taxon>Ditrysia</taxon>
        <taxon>Bombycoidea</taxon>
        <taxon>Sphingidae</taxon>
        <taxon>Sphinginae</taxon>
        <taxon>Sphingini</taxon>
        <taxon>Manduca</taxon>
    </lineage>
</organism>
<dbReference type="NCBIfam" id="TIGR00234">
    <property type="entry name" value="tyrS"/>
    <property type="match status" value="1"/>
</dbReference>
<evidence type="ECO:0000256" key="12">
    <source>
        <dbReference type="ARBA" id="ARBA00048248"/>
    </source>
</evidence>
<keyword evidence="11 13" id="KW-0030">Aminoacyl-tRNA synthetase</keyword>
<dbReference type="GO" id="GO:0006437">
    <property type="term" value="P:tyrosyl-tRNA aminoacylation"/>
    <property type="evidence" value="ECO:0007669"/>
    <property type="project" value="InterPro"/>
</dbReference>
<dbReference type="EC" id="6.1.1.1" evidence="13"/>
<dbReference type="Pfam" id="PF00579">
    <property type="entry name" value="tRNA-synt_1b"/>
    <property type="match status" value="1"/>
</dbReference>
<evidence type="ECO:0000256" key="7">
    <source>
        <dbReference type="ARBA" id="ARBA00022840"/>
    </source>
</evidence>
<dbReference type="InterPro" id="IPR002307">
    <property type="entry name" value="Tyr-tRNA-ligase"/>
</dbReference>
<keyword evidence="8 13" id="KW-0648">Protein biosynthesis</keyword>
<evidence type="ECO:0000256" key="5">
    <source>
        <dbReference type="ARBA" id="ARBA00022598"/>
    </source>
</evidence>